<dbReference type="AlphaFoldDB" id="A0A178XN84"/>
<dbReference type="OrthoDB" id="197113at2"/>
<dbReference type="RefSeq" id="WP_064243934.1">
    <property type="nucleotide sequence ID" value="NZ_LPUX01000064.1"/>
</dbReference>
<dbReference type="NCBIfam" id="TIGR01683">
    <property type="entry name" value="thiS"/>
    <property type="match status" value="1"/>
</dbReference>
<dbReference type="PANTHER" id="PTHR34472">
    <property type="entry name" value="SULFUR CARRIER PROTEIN THIS"/>
    <property type="match status" value="1"/>
</dbReference>
<name>A0A178XN84_9HYPH</name>
<reference evidence="1 2" key="1">
    <citation type="journal article" date="2016" name="Int. J. Syst. Evol. Microbiol.">
        <title>Ensifer glycinis sp. nov., an novel rhizobial species associated with Glycine spp.</title>
        <authorList>
            <person name="Yan H."/>
            <person name="Yan J."/>
            <person name="Sui X.H."/>
            <person name="Wang E.T."/>
            <person name="Chen W.X."/>
            <person name="Zhang X.X."/>
            <person name="Chen W.F."/>
        </authorList>
    </citation>
    <scope>NUCLEOTIDE SEQUENCE [LARGE SCALE GENOMIC DNA]</scope>
    <source>
        <strain evidence="1 2">CCBAU 23380</strain>
    </source>
</reference>
<evidence type="ECO:0000313" key="1">
    <source>
        <dbReference type="EMBL" id="OAP36710.1"/>
    </source>
</evidence>
<dbReference type="Gene3D" id="3.10.20.30">
    <property type="match status" value="1"/>
</dbReference>
<protein>
    <submittedName>
        <fullName evidence="1">Thiamine biosynthesis protein ThiS</fullName>
    </submittedName>
</protein>
<accession>A0A178XN84</accession>
<evidence type="ECO:0000313" key="2">
    <source>
        <dbReference type="Proteomes" id="UP000094025"/>
    </source>
</evidence>
<dbReference type="CDD" id="cd00565">
    <property type="entry name" value="Ubl_ThiS"/>
    <property type="match status" value="1"/>
</dbReference>
<dbReference type="Proteomes" id="UP000094025">
    <property type="component" value="Unassembled WGS sequence"/>
</dbReference>
<dbReference type="Pfam" id="PF02597">
    <property type="entry name" value="ThiS"/>
    <property type="match status" value="1"/>
</dbReference>
<dbReference type="SUPFAM" id="SSF54285">
    <property type="entry name" value="MoaD/ThiS"/>
    <property type="match status" value="1"/>
</dbReference>
<proteinExistence type="predicted"/>
<dbReference type="InterPro" id="IPR016155">
    <property type="entry name" value="Mopterin_synth/thiamin_S_b"/>
</dbReference>
<dbReference type="STRING" id="1472378.AU381_19725"/>
<dbReference type="InterPro" id="IPR012675">
    <property type="entry name" value="Beta-grasp_dom_sf"/>
</dbReference>
<keyword evidence="2" id="KW-1185">Reference proteome</keyword>
<dbReference type="InterPro" id="IPR003749">
    <property type="entry name" value="ThiS/MoaD-like"/>
</dbReference>
<sequence length="65" mass="7036">MKLTVNGEEHELPAATLADLLALLEYEGDWIATAVNGELVHGADRASHPLKDRDRIEVLSPMQGG</sequence>
<gene>
    <name evidence="1" type="ORF">AU381_19725</name>
</gene>
<dbReference type="InterPro" id="IPR010035">
    <property type="entry name" value="Thi_S"/>
</dbReference>
<organism evidence="1 2">
    <name type="scientific">Sinorhizobium glycinis</name>
    <dbReference type="NCBI Taxonomy" id="1472378"/>
    <lineage>
        <taxon>Bacteria</taxon>
        <taxon>Pseudomonadati</taxon>
        <taxon>Pseudomonadota</taxon>
        <taxon>Alphaproteobacteria</taxon>
        <taxon>Hyphomicrobiales</taxon>
        <taxon>Rhizobiaceae</taxon>
        <taxon>Sinorhizobium/Ensifer group</taxon>
        <taxon>Sinorhizobium</taxon>
    </lineage>
</organism>
<comment type="caution">
    <text evidence="1">The sequence shown here is derived from an EMBL/GenBank/DDBJ whole genome shotgun (WGS) entry which is preliminary data.</text>
</comment>
<dbReference type="PANTHER" id="PTHR34472:SF1">
    <property type="entry name" value="SULFUR CARRIER PROTEIN THIS"/>
    <property type="match status" value="1"/>
</dbReference>
<dbReference type="EMBL" id="LPUX01000064">
    <property type="protein sequence ID" value="OAP36710.1"/>
    <property type="molecule type" value="Genomic_DNA"/>
</dbReference>